<name>A0A9W7D9N1_9STRA</name>
<dbReference type="SUPFAM" id="SSF52440">
    <property type="entry name" value="PreATP-grasp domain"/>
    <property type="match status" value="1"/>
</dbReference>
<dbReference type="SUPFAM" id="SSF48108">
    <property type="entry name" value="Carbamoyl phosphate synthetase, large subunit connection domain"/>
    <property type="match status" value="1"/>
</dbReference>
<dbReference type="PANTHER" id="PTHR11405">
    <property type="entry name" value="CARBAMOYLTRANSFERASE FAMILY MEMBER"/>
    <property type="match status" value="1"/>
</dbReference>
<dbReference type="SUPFAM" id="SSF52317">
    <property type="entry name" value="Class I glutamine amidotransferase-like"/>
    <property type="match status" value="1"/>
</dbReference>
<dbReference type="Pfam" id="PF00117">
    <property type="entry name" value="GATase"/>
    <property type="match status" value="1"/>
</dbReference>
<dbReference type="InterPro" id="IPR002474">
    <property type="entry name" value="CarbamoylP_synth_ssu_N"/>
</dbReference>
<evidence type="ECO:0000256" key="1">
    <source>
        <dbReference type="ARBA" id="ARBA00022598"/>
    </source>
</evidence>
<keyword evidence="2" id="KW-0479">Metal-binding</keyword>
<dbReference type="GO" id="GO:0005737">
    <property type="term" value="C:cytoplasm"/>
    <property type="evidence" value="ECO:0007669"/>
    <property type="project" value="TreeGrafter"/>
</dbReference>
<dbReference type="GO" id="GO:0006541">
    <property type="term" value="P:glutamine metabolic process"/>
    <property type="evidence" value="ECO:0007669"/>
    <property type="project" value="TreeGrafter"/>
</dbReference>
<dbReference type="GO" id="GO:0046872">
    <property type="term" value="F:metal ion binding"/>
    <property type="evidence" value="ECO:0007669"/>
    <property type="project" value="UniProtKB-KW"/>
</dbReference>
<dbReference type="InterPro" id="IPR029062">
    <property type="entry name" value="Class_I_gatase-like"/>
</dbReference>
<dbReference type="GO" id="GO:0004087">
    <property type="term" value="F:carbamoyl-phosphate synthase (ammonia) activity"/>
    <property type="evidence" value="ECO:0007669"/>
    <property type="project" value="UniProtKB-EC"/>
</dbReference>
<dbReference type="Pfam" id="PF25596">
    <property type="entry name" value="CPSase_L_D1"/>
    <property type="match status" value="1"/>
</dbReference>
<dbReference type="Pfam" id="PF00988">
    <property type="entry name" value="CPSase_sm_chain"/>
    <property type="match status" value="1"/>
</dbReference>
<evidence type="ECO:0000256" key="5">
    <source>
        <dbReference type="ARBA" id="ARBA00047359"/>
    </source>
</evidence>
<evidence type="ECO:0000256" key="2">
    <source>
        <dbReference type="ARBA" id="ARBA00022723"/>
    </source>
</evidence>
<protein>
    <submittedName>
        <fullName evidence="9">Unnamed protein product</fullName>
    </submittedName>
</protein>
<feature type="region of interest" description="Disordered" evidence="7">
    <location>
        <begin position="44"/>
        <end position="91"/>
    </location>
</feature>
<dbReference type="GO" id="GO:0004088">
    <property type="term" value="F:carbamoyl-phosphate synthase (glutamine-hydrolyzing) activity"/>
    <property type="evidence" value="ECO:0007669"/>
    <property type="project" value="TreeGrafter"/>
</dbReference>
<evidence type="ECO:0000256" key="3">
    <source>
        <dbReference type="ARBA" id="ARBA00022741"/>
    </source>
</evidence>
<dbReference type="InterPro" id="IPR016185">
    <property type="entry name" value="PreATP-grasp_dom_sf"/>
</dbReference>
<comment type="catalytic activity">
    <reaction evidence="5">
        <text>hydrogencarbonate + NH4(+) + 2 ATP = carbamoyl phosphate + 2 ADP + phosphate + 2 H(+)</text>
        <dbReference type="Rhea" id="RHEA:18029"/>
        <dbReference type="ChEBI" id="CHEBI:15378"/>
        <dbReference type="ChEBI" id="CHEBI:17544"/>
        <dbReference type="ChEBI" id="CHEBI:28938"/>
        <dbReference type="ChEBI" id="CHEBI:30616"/>
        <dbReference type="ChEBI" id="CHEBI:43474"/>
        <dbReference type="ChEBI" id="CHEBI:58228"/>
        <dbReference type="ChEBI" id="CHEBI:456216"/>
        <dbReference type="EC" id="6.3.4.16"/>
    </reaction>
</comment>
<feature type="domain" description="ATP-grasp" evidence="8">
    <location>
        <begin position="354"/>
        <end position="535"/>
    </location>
</feature>
<evidence type="ECO:0000313" key="10">
    <source>
        <dbReference type="Proteomes" id="UP001165083"/>
    </source>
</evidence>
<dbReference type="FunFam" id="3.40.50.20:FF:000001">
    <property type="entry name" value="Carbamoyl-phosphate synthase large chain"/>
    <property type="match status" value="1"/>
</dbReference>
<evidence type="ECO:0000256" key="4">
    <source>
        <dbReference type="ARBA" id="ARBA00022840"/>
    </source>
</evidence>
<dbReference type="Gene3D" id="3.40.50.880">
    <property type="match status" value="1"/>
</dbReference>
<dbReference type="InterPro" id="IPR011761">
    <property type="entry name" value="ATP-grasp"/>
</dbReference>
<accession>A0A9W7D9N1</accession>
<dbReference type="Pfam" id="PF02786">
    <property type="entry name" value="CPSase_L_D2"/>
    <property type="match status" value="1"/>
</dbReference>
<evidence type="ECO:0000256" key="6">
    <source>
        <dbReference type="PROSITE-ProRule" id="PRU00409"/>
    </source>
</evidence>
<feature type="compositionally biased region" description="Low complexity" evidence="7">
    <location>
        <begin position="63"/>
        <end position="85"/>
    </location>
</feature>
<evidence type="ECO:0000256" key="7">
    <source>
        <dbReference type="SAM" id="MobiDB-lite"/>
    </source>
</evidence>
<dbReference type="Proteomes" id="UP001165083">
    <property type="component" value="Unassembled WGS sequence"/>
</dbReference>
<dbReference type="InterPro" id="IPR036480">
    <property type="entry name" value="CarbP_synth_ssu_N_sf"/>
</dbReference>
<keyword evidence="3 6" id="KW-0547">Nucleotide-binding</keyword>
<dbReference type="SUPFAM" id="SSF52021">
    <property type="entry name" value="Carbamoyl phosphate synthetase, small subunit N-terminal domain"/>
    <property type="match status" value="1"/>
</dbReference>
<gene>
    <name evidence="9" type="ORF">Plil01_001744800</name>
</gene>
<reference evidence="9" key="1">
    <citation type="submission" date="2023-04" db="EMBL/GenBank/DDBJ databases">
        <title>Phytophthora lilii NBRC 32176.</title>
        <authorList>
            <person name="Ichikawa N."/>
            <person name="Sato H."/>
            <person name="Tonouchi N."/>
        </authorList>
    </citation>
    <scope>NUCLEOTIDE SEQUENCE</scope>
    <source>
        <strain evidence="9">NBRC 32176</strain>
    </source>
</reference>
<dbReference type="InterPro" id="IPR005479">
    <property type="entry name" value="CPAse_ATP-bd"/>
</dbReference>
<dbReference type="InterPro" id="IPR005483">
    <property type="entry name" value="CPSase_dom"/>
</dbReference>
<evidence type="ECO:0000259" key="8">
    <source>
        <dbReference type="PROSITE" id="PS50975"/>
    </source>
</evidence>
<keyword evidence="1" id="KW-0436">Ligase</keyword>
<proteinExistence type="predicted"/>
<dbReference type="Gene3D" id="3.30.470.20">
    <property type="entry name" value="ATP-grasp fold, B domain"/>
    <property type="match status" value="1"/>
</dbReference>
<dbReference type="PRINTS" id="PR00098">
    <property type="entry name" value="CPSASE"/>
</dbReference>
<dbReference type="InterPro" id="IPR058047">
    <property type="entry name" value="CPSase_preATP-grasp"/>
</dbReference>
<dbReference type="OrthoDB" id="1924069at2759"/>
<dbReference type="PRINTS" id="PR00099">
    <property type="entry name" value="CPSGATASE"/>
</dbReference>
<dbReference type="EMBL" id="BSXW01012426">
    <property type="protein sequence ID" value="GMF64669.1"/>
    <property type="molecule type" value="Genomic_DNA"/>
</dbReference>
<comment type="caution">
    <text evidence="9">The sequence shown here is derived from an EMBL/GenBank/DDBJ whole genome shotgun (WGS) entry which is preliminary data.</text>
</comment>
<evidence type="ECO:0000313" key="9">
    <source>
        <dbReference type="EMBL" id="GMF64669.1"/>
    </source>
</evidence>
<dbReference type="Gene3D" id="3.50.30.20">
    <property type="entry name" value="Carbamoyl-phosphate synthase small subunit, N-terminal domain"/>
    <property type="match status" value="1"/>
</dbReference>
<sequence length="548" mass="60616">MIVQDDSSHHSHWNAAQSLSEWLESEGIPGIDTRAITKKIRATAPWPAASSSRAVTRPSAWMSTRPTSPRSCPPRRSSPTARATAQDPGRGLWYQVQHHPRARQARAVEPRHLVRDRLVRGLFISNGPGDPAMMKETTEQLKKGDNVKSICLGNQLLSLAAGANTFKLPFGNRDQNQPVHNLKTTSLLRTTVTRFTKSSSHSLGSVLPSHLKHAGGPTDMEFLFDTFLDAVHIKEKGPIKSLVQRPHIERPKVKKVLVLGSGGLSIGQAGEFDYLGFQAIKALKEEDIETILINQHRLRADEHRPLERVSGQQRTALNCGVELDKRGVFEKYGVKVLGTLIDVINYTEDRELFNDKLPEINESITQSEAVESVEDAVKAAYNIGFPSMIRSAFALGGLGSGICGDEAQLRKMAKQAFSGSSQILVEHSMKGWKEVEYEVVRDAATNCLTVCNMENFDPLDIHTGKSIVIAPSQTLSNRDEVMSIARTFEEAIQKALRMVEPTNKGFDPRYDEMPHDALVKALGKPTDRRISQIAQALKTGHLSIEQVH</sequence>
<dbReference type="PROSITE" id="PS50975">
    <property type="entry name" value="ATP_GRASP"/>
    <property type="match status" value="1"/>
</dbReference>
<dbReference type="PANTHER" id="PTHR11405:SF53">
    <property type="entry name" value="CARBAMOYL-PHOSPHATE SYNTHASE [AMMONIA], MITOCHONDRIAL"/>
    <property type="match status" value="1"/>
</dbReference>
<dbReference type="SUPFAM" id="SSF56059">
    <property type="entry name" value="Glutathione synthetase ATP-binding domain-like"/>
    <property type="match status" value="1"/>
</dbReference>
<keyword evidence="4 6" id="KW-0067">ATP-binding</keyword>
<dbReference type="InterPro" id="IPR017926">
    <property type="entry name" value="GATASE"/>
</dbReference>
<keyword evidence="10" id="KW-1185">Reference proteome</keyword>
<dbReference type="Gene3D" id="3.40.50.20">
    <property type="match status" value="1"/>
</dbReference>
<dbReference type="GO" id="GO:0005524">
    <property type="term" value="F:ATP binding"/>
    <property type="evidence" value="ECO:0007669"/>
    <property type="project" value="UniProtKB-UniRule"/>
</dbReference>
<dbReference type="AlphaFoldDB" id="A0A9W7D9N1"/>
<organism evidence="9 10">
    <name type="scientific">Phytophthora lilii</name>
    <dbReference type="NCBI Taxonomy" id="2077276"/>
    <lineage>
        <taxon>Eukaryota</taxon>
        <taxon>Sar</taxon>
        <taxon>Stramenopiles</taxon>
        <taxon>Oomycota</taxon>
        <taxon>Peronosporomycetes</taxon>
        <taxon>Peronosporales</taxon>
        <taxon>Peronosporaceae</taxon>
        <taxon>Phytophthora</taxon>
    </lineage>
</organism>
<dbReference type="InterPro" id="IPR036897">
    <property type="entry name" value="CarbamoylP_synth_lsu_oligo_sf"/>
</dbReference>